<gene>
    <name evidence="2" type="ORF">Ocin01_12933</name>
</gene>
<protein>
    <submittedName>
        <fullName evidence="2">Uncharacterized protein</fullName>
    </submittedName>
</protein>
<feature type="non-terminal residue" evidence="2">
    <location>
        <position position="243"/>
    </location>
</feature>
<dbReference type="AlphaFoldDB" id="A0A1D2ML73"/>
<evidence type="ECO:0000313" key="2">
    <source>
        <dbReference type="EMBL" id="ODM93750.1"/>
    </source>
</evidence>
<proteinExistence type="predicted"/>
<sequence length="243" mass="27458">MTPCVHKCCGLDEVYSFGNDDYPTGCQPVTRGLTSSSGEMMSHIKWKPTFYHDLTDKLSKREMSKLNPHFIQRYPSNFKHKCKTKKTTVFPFGTKVADYLSMVTGKPFKNLELRKDGWLLYPFRDSSGNEIPVINRIQAYCIDGAQHYGEEIEFRNLETQAVLFLCSGGVDEGKKIKRKRKKKKPFIRSDSDFLTKAASTSSPPTTISTTSTTTTTTTIAPISPTSFFMTPMTNSITNVDNRM</sequence>
<evidence type="ECO:0000313" key="3">
    <source>
        <dbReference type="Proteomes" id="UP000094527"/>
    </source>
</evidence>
<comment type="caution">
    <text evidence="2">The sequence shown here is derived from an EMBL/GenBank/DDBJ whole genome shotgun (WGS) entry which is preliminary data.</text>
</comment>
<reference evidence="2 3" key="1">
    <citation type="journal article" date="2016" name="Genome Biol. Evol.">
        <title>Gene Family Evolution Reflects Adaptation to Soil Environmental Stressors in the Genome of the Collembolan Orchesella cincta.</title>
        <authorList>
            <person name="Faddeeva-Vakhrusheva A."/>
            <person name="Derks M.F."/>
            <person name="Anvar S.Y."/>
            <person name="Agamennone V."/>
            <person name="Suring W."/>
            <person name="Smit S."/>
            <person name="van Straalen N.M."/>
            <person name="Roelofs D."/>
        </authorList>
    </citation>
    <scope>NUCLEOTIDE SEQUENCE [LARGE SCALE GENOMIC DNA]</scope>
    <source>
        <tissue evidence="2">Mixed pool</tissue>
    </source>
</reference>
<organism evidence="2 3">
    <name type="scientific">Orchesella cincta</name>
    <name type="common">Springtail</name>
    <name type="synonym">Podura cincta</name>
    <dbReference type="NCBI Taxonomy" id="48709"/>
    <lineage>
        <taxon>Eukaryota</taxon>
        <taxon>Metazoa</taxon>
        <taxon>Ecdysozoa</taxon>
        <taxon>Arthropoda</taxon>
        <taxon>Hexapoda</taxon>
        <taxon>Collembola</taxon>
        <taxon>Entomobryomorpha</taxon>
        <taxon>Entomobryoidea</taxon>
        <taxon>Orchesellidae</taxon>
        <taxon>Orchesellinae</taxon>
        <taxon>Orchesella</taxon>
    </lineage>
</organism>
<feature type="region of interest" description="Disordered" evidence="1">
    <location>
        <begin position="197"/>
        <end position="216"/>
    </location>
</feature>
<accession>A0A1D2ML73</accession>
<evidence type="ECO:0000256" key="1">
    <source>
        <dbReference type="SAM" id="MobiDB-lite"/>
    </source>
</evidence>
<dbReference type="EMBL" id="LJIJ01000924">
    <property type="protein sequence ID" value="ODM93750.1"/>
    <property type="molecule type" value="Genomic_DNA"/>
</dbReference>
<dbReference type="Proteomes" id="UP000094527">
    <property type="component" value="Unassembled WGS sequence"/>
</dbReference>
<name>A0A1D2ML73_ORCCI</name>
<keyword evidence="3" id="KW-1185">Reference proteome</keyword>